<organism evidence="2 3">
    <name type="scientific">Variovorax paradoxus (strain EPS)</name>
    <dbReference type="NCBI Taxonomy" id="595537"/>
    <lineage>
        <taxon>Bacteria</taxon>
        <taxon>Pseudomonadati</taxon>
        <taxon>Pseudomonadota</taxon>
        <taxon>Betaproteobacteria</taxon>
        <taxon>Burkholderiales</taxon>
        <taxon>Comamonadaceae</taxon>
        <taxon>Variovorax</taxon>
    </lineage>
</organism>
<dbReference type="Proteomes" id="UP000008917">
    <property type="component" value="Chromosome"/>
</dbReference>
<dbReference type="RefSeq" id="WP_013543457.1">
    <property type="nucleotide sequence ID" value="NC_014931.1"/>
</dbReference>
<name>E6V455_VARPE</name>
<dbReference type="EMBL" id="CP002417">
    <property type="protein sequence ID" value="ADU39249.1"/>
    <property type="molecule type" value="Genomic_DNA"/>
</dbReference>
<sequence length="171" mass="18443">MPDGDIRDGACVQWRLQRNCAMSPRSFMLHIGALAAVVAMVGIAFCAAGYPLVLCFCAFQVAALAAAAWVHAMHAIDGERIVLTPGSLEVHATRGLRSQTFRFDPCWAWLEAARDDAAGSRPPVLCGGGLRVPLGTYAAEAQRHRFAAEFSRSLRRARAATLHLPSHETST</sequence>
<dbReference type="STRING" id="595537.Varpa_5089"/>
<keyword evidence="1" id="KW-0472">Membrane</keyword>
<dbReference type="eggNOG" id="COG5488">
    <property type="taxonomic scope" value="Bacteria"/>
</dbReference>
<gene>
    <name evidence="2" type="ordered locus">Varpa_5089</name>
</gene>
<evidence type="ECO:0008006" key="4">
    <source>
        <dbReference type="Google" id="ProtNLM"/>
    </source>
</evidence>
<evidence type="ECO:0000313" key="2">
    <source>
        <dbReference type="EMBL" id="ADU39249.1"/>
    </source>
</evidence>
<keyword evidence="1" id="KW-0812">Transmembrane</keyword>
<accession>E6V455</accession>
<dbReference type="AlphaFoldDB" id="E6V455"/>
<dbReference type="InterPro" id="IPR019253">
    <property type="entry name" value="DUF2244_TM"/>
</dbReference>
<reference evidence="2 3" key="2">
    <citation type="journal article" date="2013" name="Genome Announc.">
        <title>Genome of the Root-Associated Plant Growth-Promoting Bacterium Variovorax paradoxus Strain EPS.</title>
        <authorList>
            <person name="Han J.I."/>
            <person name="Spain J.C."/>
            <person name="Leadbetter J.R."/>
            <person name="Ovchinnikova G."/>
            <person name="Goodwin L.A."/>
            <person name="Han C.S."/>
            <person name="Woyke T."/>
            <person name="Davenport K.W."/>
            <person name="Orwin P.M."/>
        </authorList>
    </citation>
    <scope>NUCLEOTIDE SEQUENCE [LARGE SCALE GENOMIC DNA]</scope>
    <source>
        <strain evidence="2 3">EPS</strain>
    </source>
</reference>
<dbReference type="OrthoDB" id="9091577at2"/>
<dbReference type="HOGENOM" id="CLU_096000_3_0_4"/>
<reference evidence="3" key="1">
    <citation type="submission" date="2010-12" db="EMBL/GenBank/DDBJ databases">
        <title>Complete sequence of Variovorax paradoxus EPS.</title>
        <authorList>
            <consortium name="US DOE Joint Genome Institute"/>
            <person name="Lucas S."/>
            <person name="Copeland A."/>
            <person name="Lapidus A."/>
            <person name="Cheng J.-F."/>
            <person name="Goodwin L."/>
            <person name="Pitluck S."/>
            <person name="Teshima H."/>
            <person name="Detter J.C."/>
            <person name="Han C."/>
            <person name="Tapia R."/>
            <person name="Land M."/>
            <person name="Hauser L."/>
            <person name="Kyrpides N."/>
            <person name="Ivanova N."/>
            <person name="Ovchinnikova G."/>
            <person name="Orwin P."/>
            <person name="Han J.-I.G."/>
            <person name="Woyke T."/>
        </authorList>
    </citation>
    <scope>NUCLEOTIDE SEQUENCE [LARGE SCALE GENOMIC DNA]</scope>
    <source>
        <strain evidence="3">EPS</strain>
    </source>
</reference>
<feature type="transmembrane region" description="Helical" evidence="1">
    <location>
        <begin position="51"/>
        <end position="70"/>
    </location>
</feature>
<keyword evidence="1" id="KW-1133">Transmembrane helix</keyword>
<dbReference type="KEGG" id="vpe:Varpa_5089"/>
<protein>
    <recommendedName>
        <fullName evidence="4">DUF2244 domain-containing protein</fullName>
    </recommendedName>
</protein>
<proteinExistence type="predicted"/>
<dbReference type="Pfam" id="PF10003">
    <property type="entry name" value="DUF2244"/>
    <property type="match status" value="1"/>
</dbReference>
<feature type="transmembrane region" description="Helical" evidence="1">
    <location>
        <begin position="27"/>
        <end position="45"/>
    </location>
</feature>
<evidence type="ECO:0000256" key="1">
    <source>
        <dbReference type="SAM" id="Phobius"/>
    </source>
</evidence>
<evidence type="ECO:0000313" key="3">
    <source>
        <dbReference type="Proteomes" id="UP000008917"/>
    </source>
</evidence>